<comment type="subcellular location">
    <subcellularLocation>
        <location evidence="1">Nucleus</location>
    </subcellularLocation>
</comment>
<evidence type="ECO:0000313" key="4">
    <source>
        <dbReference type="EMBL" id="CAG9784035.1"/>
    </source>
</evidence>
<dbReference type="InterPro" id="IPR039353">
    <property type="entry name" value="TF_Adf1"/>
</dbReference>
<keyword evidence="1" id="KW-0539">Nucleus</keyword>
<evidence type="ECO:0000259" key="3">
    <source>
        <dbReference type="PROSITE" id="PS51031"/>
    </source>
</evidence>
<name>A0A9N9QVA6_9NEOP</name>
<keyword evidence="5" id="KW-1185">Reference proteome</keyword>
<dbReference type="OrthoDB" id="6487365at2759"/>
<dbReference type="Pfam" id="PF02944">
    <property type="entry name" value="BESS"/>
    <property type="match status" value="1"/>
</dbReference>
<sequence>MPLSNLDLIARVKDNPSIWMSTHSLHKNRVVLNRFWQGLAEEFEENETKLRKRWKHYKDQFRKEFKKAQKNSLSDSNVPWMYYKPLCFLKEDLVRKEVKNVARPGRGIKKLVSNQLSIILKRVAETKCLVEERLTDLYAQNKNDPDFLFLMSLMPSIKQLTDIQKLNFKVKINDWLLQEITLNTYGENSDEYIVNGIKQEH</sequence>
<gene>
    <name evidence="4" type="ORF">DIATSA_LOCUS2155</name>
</gene>
<accession>A0A9N9QVA6</accession>
<dbReference type="PANTHER" id="PTHR12243">
    <property type="entry name" value="MADF DOMAIN TRANSCRIPTION FACTOR"/>
    <property type="match status" value="1"/>
</dbReference>
<dbReference type="SMART" id="SM00595">
    <property type="entry name" value="MADF"/>
    <property type="match status" value="1"/>
</dbReference>
<evidence type="ECO:0008006" key="6">
    <source>
        <dbReference type="Google" id="ProtNLM"/>
    </source>
</evidence>
<dbReference type="GO" id="GO:0003677">
    <property type="term" value="F:DNA binding"/>
    <property type="evidence" value="ECO:0007669"/>
    <property type="project" value="InterPro"/>
</dbReference>
<dbReference type="PANTHER" id="PTHR12243:SF69">
    <property type="entry name" value="SI:CH73-59F11.3"/>
    <property type="match status" value="1"/>
</dbReference>
<organism evidence="4 5">
    <name type="scientific">Diatraea saccharalis</name>
    <name type="common">sugarcane borer</name>
    <dbReference type="NCBI Taxonomy" id="40085"/>
    <lineage>
        <taxon>Eukaryota</taxon>
        <taxon>Metazoa</taxon>
        <taxon>Ecdysozoa</taxon>
        <taxon>Arthropoda</taxon>
        <taxon>Hexapoda</taxon>
        <taxon>Insecta</taxon>
        <taxon>Pterygota</taxon>
        <taxon>Neoptera</taxon>
        <taxon>Endopterygota</taxon>
        <taxon>Lepidoptera</taxon>
        <taxon>Glossata</taxon>
        <taxon>Ditrysia</taxon>
        <taxon>Pyraloidea</taxon>
        <taxon>Crambidae</taxon>
        <taxon>Crambinae</taxon>
        <taxon>Diatraea</taxon>
    </lineage>
</organism>
<protein>
    <recommendedName>
        <fullName evidence="6">MADF domain-containing protein</fullName>
    </recommendedName>
</protein>
<feature type="domain" description="BESS" evidence="3">
    <location>
        <begin position="143"/>
        <end position="182"/>
    </location>
</feature>
<dbReference type="EMBL" id="OU893342">
    <property type="protein sequence ID" value="CAG9784035.1"/>
    <property type="molecule type" value="Genomic_DNA"/>
</dbReference>
<feature type="domain" description="MADF" evidence="2">
    <location>
        <begin position="7"/>
        <end position="94"/>
    </location>
</feature>
<dbReference type="InterPro" id="IPR006578">
    <property type="entry name" value="MADF-dom"/>
</dbReference>
<dbReference type="Pfam" id="PF10545">
    <property type="entry name" value="MADF_DNA_bdg"/>
    <property type="match status" value="1"/>
</dbReference>
<dbReference type="Proteomes" id="UP001153714">
    <property type="component" value="Chromosome 11"/>
</dbReference>
<dbReference type="PROSITE" id="PS51031">
    <property type="entry name" value="BESS"/>
    <property type="match status" value="1"/>
</dbReference>
<dbReference type="PROSITE" id="PS51029">
    <property type="entry name" value="MADF"/>
    <property type="match status" value="1"/>
</dbReference>
<reference evidence="4" key="2">
    <citation type="submission" date="2022-10" db="EMBL/GenBank/DDBJ databases">
        <authorList>
            <consortium name="ENA_rothamsted_submissions"/>
            <consortium name="culmorum"/>
            <person name="King R."/>
        </authorList>
    </citation>
    <scope>NUCLEOTIDE SEQUENCE</scope>
</reference>
<dbReference type="GO" id="GO:0005634">
    <property type="term" value="C:nucleus"/>
    <property type="evidence" value="ECO:0007669"/>
    <property type="project" value="UniProtKB-SubCell"/>
</dbReference>
<dbReference type="GO" id="GO:0006357">
    <property type="term" value="P:regulation of transcription by RNA polymerase II"/>
    <property type="evidence" value="ECO:0007669"/>
    <property type="project" value="TreeGrafter"/>
</dbReference>
<evidence type="ECO:0000259" key="2">
    <source>
        <dbReference type="PROSITE" id="PS51029"/>
    </source>
</evidence>
<dbReference type="InterPro" id="IPR004210">
    <property type="entry name" value="BESS_motif"/>
</dbReference>
<proteinExistence type="predicted"/>
<reference evidence="4" key="1">
    <citation type="submission" date="2021-12" db="EMBL/GenBank/DDBJ databases">
        <authorList>
            <person name="King R."/>
        </authorList>
    </citation>
    <scope>NUCLEOTIDE SEQUENCE</scope>
</reference>
<dbReference type="AlphaFoldDB" id="A0A9N9QVA6"/>
<dbReference type="GO" id="GO:0005667">
    <property type="term" value="C:transcription regulator complex"/>
    <property type="evidence" value="ECO:0007669"/>
    <property type="project" value="TreeGrafter"/>
</dbReference>
<evidence type="ECO:0000256" key="1">
    <source>
        <dbReference type="PROSITE-ProRule" id="PRU00371"/>
    </source>
</evidence>
<evidence type="ECO:0000313" key="5">
    <source>
        <dbReference type="Proteomes" id="UP001153714"/>
    </source>
</evidence>